<name>Q7MC48_VIBVY</name>
<proteinExistence type="predicted"/>
<dbReference type="PATRIC" id="fig|196600.6.peg.4673"/>
<accession>Q7MC48</accession>
<sequence length="525" mass="58389">MKIYYALTTLDSLVLSQTNATTNNHQVLDYIPGSAVLGALAGKLYDSLTDEQSWHLFHSGKVQFGPAYCEIDGEMGWPIPASWHYPKGEAVFEHNSLTHHVKNQAGIDALDLDEAVQFKQCRSGYINSRGKQGSVKQGMVTKTALNRESGAVKDGSLFSYAYLAKGQRFIGWVECDSAEYYDLLEGSLVGQHRIGRSRGTEFGRVSIELLAAPDVLPVSLNERLVLWCLSDCQCVDFQGMPTFTPELCDLVLGAKGTLNQQQSFIRSNSITRFNQKRGGFDSEQLVISKGSVLVFDDVELCEDQLHQLSGQGIGLNRQQGLGWVAVNPSWAYQKGLSEQPLFAAPSFELSSLAAKSAVAASAENSPLIAWIEQQADRQNQHAMELDGAKSLLQAIILAYVSVRKYNRVIHSHQAGPSSSQWRRIAELLREGRLDWQALLFDKKNGICNASNDPLGWGITWHDGQHYVTFSEYFQGLLEQSEVQLSVSQMRRFLEQLCRYDLSVYQELKTAAKDFTLSIKVEEANA</sequence>
<dbReference type="KEGG" id="vvy:VVA1539"/>
<dbReference type="AlphaFoldDB" id="Q7MC48"/>
<dbReference type="HOGENOM" id="CLU_518693_0_0_6"/>
<evidence type="ECO:0008006" key="3">
    <source>
        <dbReference type="Google" id="ProtNLM"/>
    </source>
</evidence>
<organism evidence="1 2">
    <name type="scientific">Vibrio vulnificus (strain YJ016)</name>
    <dbReference type="NCBI Taxonomy" id="196600"/>
    <lineage>
        <taxon>Bacteria</taxon>
        <taxon>Pseudomonadati</taxon>
        <taxon>Pseudomonadota</taxon>
        <taxon>Gammaproteobacteria</taxon>
        <taxon>Vibrionales</taxon>
        <taxon>Vibrionaceae</taxon>
        <taxon>Vibrio</taxon>
    </lineage>
</organism>
<dbReference type="RefSeq" id="WP_011152745.1">
    <property type="nucleotide sequence ID" value="NC_005140.1"/>
</dbReference>
<gene>
    <name evidence="1" type="ordered locus">VVA1539</name>
</gene>
<dbReference type="Proteomes" id="UP000002675">
    <property type="component" value="Chromosome II"/>
</dbReference>
<reference evidence="1 2" key="1">
    <citation type="journal article" date="2003" name="Genome Res.">
        <title>Comparative genome analysis of Vibrio vulnificus, a marine pathogen.</title>
        <authorList>
            <person name="Chen C.Y."/>
            <person name="Wu K.M."/>
            <person name="Chang Y.C."/>
            <person name="Chang C.H."/>
            <person name="Tsai H.C."/>
            <person name="Liao T.L."/>
            <person name="Liu Y.M."/>
            <person name="Chen H.J."/>
            <person name="Shen A.B."/>
            <person name="Li J.C."/>
            <person name="Su T.L."/>
            <person name="Shao C.P."/>
            <person name="Lee C.T."/>
            <person name="Hor L.I."/>
            <person name="Tsai S.F."/>
        </authorList>
    </citation>
    <scope>NUCLEOTIDE SEQUENCE [LARGE SCALE GENOMIC DNA]</scope>
    <source>
        <strain evidence="1 2">YJ016</strain>
    </source>
</reference>
<evidence type="ECO:0000313" key="1">
    <source>
        <dbReference type="EMBL" id="BAC97565.1"/>
    </source>
</evidence>
<protein>
    <recommendedName>
        <fullName evidence="3">CRISPR-associated protein Csx10</fullName>
    </recommendedName>
</protein>
<evidence type="ECO:0000313" key="2">
    <source>
        <dbReference type="Proteomes" id="UP000002675"/>
    </source>
</evidence>
<dbReference type="EMBL" id="BA000038">
    <property type="protein sequence ID" value="BAC97565.1"/>
    <property type="molecule type" value="Genomic_DNA"/>
</dbReference>